<dbReference type="Proteomes" id="UP001596514">
    <property type="component" value="Unassembled WGS sequence"/>
</dbReference>
<evidence type="ECO:0000256" key="1">
    <source>
        <dbReference type="SAM" id="Phobius"/>
    </source>
</evidence>
<evidence type="ECO:0000313" key="3">
    <source>
        <dbReference type="Proteomes" id="UP001596514"/>
    </source>
</evidence>
<feature type="transmembrane region" description="Helical" evidence="1">
    <location>
        <begin position="187"/>
        <end position="205"/>
    </location>
</feature>
<comment type="caution">
    <text evidence="2">The sequence shown here is derived from an EMBL/GenBank/DDBJ whole genome shotgun (WGS) entry which is preliminary data.</text>
</comment>
<evidence type="ECO:0000313" key="2">
    <source>
        <dbReference type="EMBL" id="MFC7604400.1"/>
    </source>
</evidence>
<feature type="transmembrane region" description="Helical" evidence="1">
    <location>
        <begin position="217"/>
        <end position="234"/>
    </location>
</feature>
<proteinExistence type="predicted"/>
<keyword evidence="3" id="KW-1185">Reference proteome</keyword>
<feature type="transmembrane region" description="Helical" evidence="1">
    <location>
        <begin position="101"/>
        <end position="126"/>
    </location>
</feature>
<feature type="transmembrane region" description="Helical" evidence="1">
    <location>
        <begin position="146"/>
        <end position="175"/>
    </location>
</feature>
<dbReference type="EMBL" id="JBHTEE010000001">
    <property type="protein sequence ID" value="MFC7604400.1"/>
    <property type="molecule type" value="Genomic_DNA"/>
</dbReference>
<feature type="transmembrane region" description="Helical" evidence="1">
    <location>
        <begin position="241"/>
        <end position="262"/>
    </location>
</feature>
<name>A0ABW2T8T4_9ACTN</name>
<reference evidence="3" key="1">
    <citation type="journal article" date="2019" name="Int. J. Syst. Evol. Microbiol.">
        <title>The Global Catalogue of Microorganisms (GCM) 10K type strain sequencing project: providing services to taxonomists for standard genome sequencing and annotation.</title>
        <authorList>
            <consortium name="The Broad Institute Genomics Platform"/>
            <consortium name="The Broad Institute Genome Sequencing Center for Infectious Disease"/>
            <person name="Wu L."/>
            <person name="Ma J."/>
        </authorList>
    </citation>
    <scope>NUCLEOTIDE SEQUENCE [LARGE SCALE GENOMIC DNA]</scope>
    <source>
        <strain evidence="3">JCM 10083</strain>
    </source>
</reference>
<dbReference type="RefSeq" id="WP_343961380.1">
    <property type="nucleotide sequence ID" value="NZ_BAAAGK010000005.1"/>
</dbReference>
<protein>
    <submittedName>
        <fullName evidence="2">Uncharacterized protein</fullName>
    </submittedName>
</protein>
<keyword evidence="1" id="KW-1133">Transmembrane helix</keyword>
<sequence length="263" mass="27662">MTAEVLDVSGTRVVPPLALNEAWRLLRHPLTLLGLALWTLRGISVGWAGPRPAFTALASEMTIFWGVPVFFAANLVAGAARRAEETLSVVPCDRERRTAALCLAALGPFALTCAAQALLAGLYVITGNELERFPSLAELGTGPLNVLGACLLGVAAARWLPWPGTSALVMLALIAFNKIMIDHGGRYMLGFYLDFTIWGPAPYLAPAGFIPGHAGPHALYLLSLALGAGALAMLRDTSRRGLWLGAGAVTVLCVVITGIGQLP</sequence>
<keyword evidence="1" id="KW-0812">Transmembrane</keyword>
<keyword evidence="1" id="KW-0472">Membrane</keyword>
<accession>A0ABW2T8T4</accession>
<gene>
    <name evidence="2" type="ORF">ACFQVD_30235</name>
</gene>
<feature type="transmembrane region" description="Helical" evidence="1">
    <location>
        <begin position="61"/>
        <end position="80"/>
    </location>
</feature>
<organism evidence="2 3">
    <name type="scientific">Streptosporangium amethystogenes subsp. fukuiense</name>
    <dbReference type="NCBI Taxonomy" id="698418"/>
    <lineage>
        <taxon>Bacteria</taxon>
        <taxon>Bacillati</taxon>
        <taxon>Actinomycetota</taxon>
        <taxon>Actinomycetes</taxon>
        <taxon>Streptosporangiales</taxon>
        <taxon>Streptosporangiaceae</taxon>
        <taxon>Streptosporangium</taxon>
    </lineage>
</organism>